<keyword evidence="5" id="KW-0010">Activator</keyword>
<feature type="domain" description="WRC" evidence="8">
    <location>
        <begin position="121"/>
        <end position="165"/>
    </location>
</feature>
<dbReference type="Pfam" id="PF08879">
    <property type="entry name" value="WRC"/>
    <property type="match status" value="2"/>
</dbReference>
<feature type="region of interest" description="Disordered" evidence="6">
    <location>
        <begin position="205"/>
        <end position="225"/>
    </location>
</feature>
<dbReference type="PROSITE" id="PS51667">
    <property type="entry name" value="WRC"/>
    <property type="match status" value="2"/>
</dbReference>
<evidence type="ECO:0000256" key="2">
    <source>
        <dbReference type="ARBA" id="ARBA00008122"/>
    </source>
</evidence>
<name>A0A6A1W496_9ROSI</name>
<evidence type="ECO:0000313" key="9">
    <source>
        <dbReference type="EMBL" id="KAB1218927.1"/>
    </source>
</evidence>
<feature type="domain" description="QLQ" evidence="7">
    <location>
        <begin position="53"/>
        <end position="88"/>
    </location>
</feature>
<keyword evidence="10" id="KW-1185">Reference proteome</keyword>
<dbReference type="SMART" id="SM00951">
    <property type="entry name" value="QLQ"/>
    <property type="match status" value="1"/>
</dbReference>
<gene>
    <name evidence="9" type="ORF">CJ030_MR3G015157</name>
</gene>
<evidence type="ECO:0000256" key="6">
    <source>
        <dbReference type="SAM" id="MobiDB-lite"/>
    </source>
</evidence>
<dbReference type="EMBL" id="RXIC02000021">
    <property type="protein sequence ID" value="KAB1218927.1"/>
    <property type="molecule type" value="Genomic_DNA"/>
</dbReference>
<comment type="caution">
    <text evidence="9">The sequence shown here is derived from an EMBL/GenBank/DDBJ whole genome shotgun (WGS) entry which is preliminary data.</text>
</comment>
<comment type="function">
    <text evidence="5">Transcription activator.</text>
</comment>
<feature type="compositionally biased region" description="Low complexity" evidence="6">
    <location>
        <begin position="430"/>
        <end position="440"/>
    </location>
</feature>
<organism evidence="9 10">
    <name type="scientific">Morella rubra</name>
    <name type="common">Chinese bayberry</name>
    <dbReference type="NCBI Taxonomy" id="262757"/>
    <lineage>
        <taxon>Eukaryota</taxon>
        <taxon>Viridiplantae</taxon>
        <taxon>Streptophyta</taxon>
        <taxon>Embryophyta</taxon>
        <taxon>Tracheophyta</taxon>
        <taxon>Spermatophyta</taxon>
        <taxon>Magnoliopsida</taxon>
        <taxon>eudicotyledons</taxon>
        <taxon>Gunneridae</taxon>
        <taxon>Pentapetalae</taxon>
        <taxon>rosids</taxon>
        <taxon>fabids</taxon>
        <taxon>Fagales</taxon>
        <taxon>Myricaceae</taxon>
        <taxon>Morella</taxon>
    </lineage>
</organism>
<proteinExistence type="inferred from homology"/>
<dbReference type="PROSITE" id="PS51666">
    <property type="entry name" value="QLQ"/>
    <property type="match status" value="1"/>
</dbReference>
<evidence type="ECO:0000256" key="4">
    <source>
        <dbReference type="PROSITE-ProRule" id="PRU01002"/>
    </source>
</evidence>
<dbReference type="PANTHER" id="PTHR31602">
    <property type="entry name" value="GROWTH-REGULATING FACTOR 5"/>
    <property type="match status" value="1"/>
</dbReference>
<dbReference type="InterPro" id="IPR014977">
    <property type="entry name" value="WRC_dom"/>
</dbReference>
<keyword evidence="5" id="KW-0805">Transcription regulation</keyword>
<evidence type="ECO:0000256" key="1">
    <source>
        <dbReference type="ARBA" id="ARBA00004123"/>
    </source>
</evidence>
<reference evidence="9 10" key="1">
    <citation type="journal article" date="2019" name="Plant Biotechnol. J.">
        <title>The red bayberry genome and genetic basis of sex determination.</title>
        <authorList>
            <person name="Jia H.M."/>
            <person name="Jia H.J."/>
            <person name="Cai Q.L."/>
            <person name="Wang Y."/>
            <person name="Zhao H.B."/>
            <person name="Yang W.F."/>
            <person name="Wang G.Y."/>
            <person name="Li Y.H."/>
            <person name="Zhan D.L."/>
            <person name="Shen Y.T."/>
            <person name="Niu Q.F."/>
            <person name="Chang L."/>
            <person name="Qiu J."/>
            <person name="Zhao L."/>
            <person name="Xie H.B."/>
            <person name="Fu W.Y."/>
            <person name="Jin J."/>
            <person name="Li X.W."/>
            <person name="Jiao Y."/>
            <person name="Zhou C.C."/>
            <person name="Tu T."/>
            <person name="Chai C.Y."/>
            <person name="Gao J.L."/>
            <person name="Fan L.J."/>
            <person name="van de Weg E."/>
            <person name="Wang J.Y."/>
            <person name="Gao Z.S."/>
        </authorList>
    </citation>
    <scope>NUCLEOTIDE SEQUENCE [LARGE SCALE GENOMIC DNA]</scope>
    <source>
        <tissue evidence="9">Leaves</tissue>
    </source>
</reference>
<comment type="caution">
    <text evidence="4">Lacks conserved residue(s) required for the propagation of feature annotation.</text>
</comment>
<evidence type="ECO:0000259" key="7">
    <source>
        <dbReference type="PROSITE" id="PS51666"/>
    </source>
</evidence>
<dbReference type="Pfam" id="PF08880">
    <property type="entry name" value="QLQ"/>
    <property type="match status" value="1"/>
</dbReference>
<dbReference type="GO" id="GO:0005524">
    <property type="term" value="F:ATP binding"/>
    <property type="evidence" value="ECO:0007669"/>
    <property type="project" value="UniProtKB-UniRule"/>
</dbReference>
<dbReference type="OrthoDB" id="1103109at2759"/>
<dbReference type="InterPro" id="IPR014978">
    <property type="entry name" value="Gln-Leu-Gln_QLQ"/>
</dbReference>
<evidence type="ECO:0000256" key="5">
    <source>
        <dbReference type="RuleBase" id="RU367127"/>
    </source>
</evidence>
<keyword evidence="3 5" id="KW-0539">Nucleus</keyword>
<keyword evidence="5" id="KW-0804">Transcription</keyword>
<comment type="domain">
    <text evidence="5">The QLQ domain and WRC domain may be involved in protein-protein interaction and DNA-binding, respectively.</text>
</comment>
<dbReference type="PANTHER" id="PTHR31602:SF103">
    <property type="entry name" value="GROWTH-REGULATING FACTOR"/>
    <property type="match status" value="1"/>
</dbReference>
<evidence type="ECO:0000313" key="10">
    <source>
        <dbReference type="Proteomes" id="UP000516437"/>
    </source>
</evidence>
<dbReference type="Proteomes" id="UP000516437">
    <property type="component" value="Chromosome 3"/>
</dbReference>
<feature type="region of interest" description="Disordered" evidence="6">
    <location>
        <begin position="421"/>
        <end position="440"/>
    </location>
</feature>
<dbReference type="GO" id="GO:0006355">
    <property type="term" value="P:regulation of DNA-templated transcription"/>
    <property type="evidence" value="ECO:0007669"/>
    <property type="project" value="InterPro"/>
</dbReference>
<protein>
    <recommendedName>
        <fullName evidence="5">Growth-regulating factor</fullName>
    </recommendedName>
</protein>
<feature type="compositionally biased region" description="Low complexity" evidence="6">
    <location>
        <begin position="205"/>
        <end position="224"/>
    </location>
</feature>
<feature type="region of interest" description="Disordered" evidence="6">
    <location>
        <begin position="152"/>
        <end position="189"/>
    </location>
</feature>
<comment type="similarity">
    <text evidence="2 5">Belongs to the GRF family.</text>
</comment>
<evidence type="ECO:0000256" key="3">
    <source>
        <dbReference type="ARBA" id="ARBA00023242"/>
    </source>
</evidence>
<accession>A0A6A1W496</accession>
<evidence type="ECO:0000259" key="8">
    <source>
        <dbReference type="PROSITE" id="PS51667"/>
    </source>
</evidence>
<dbReference type="AlphaFoldDB" id="A0A6A1W496"/>
<dbReference type="GO" id="GO:0006351">
    <property type="term" value="P:DNA-templated transcription"/>
    <property type="evidence" value="ECO:0007669"/>
    <property type="project" value="UniProtKB-UniRule"/>
</dbReference>
<sequence length="455" mass="50002">MIDEEESTVDVEEKRKGRVVKGAQPPWIKLGLGTAADSATAQNPVTEHRKPVVLTPAQLHELQGQALIYKHLEAGLPVPLHLLIPIWKSVASCFGPSIYKLYPSFIGCFSPQGFDYRTMMDPEPGRCRRTDGKKWRCSKNAIPDQKYCERHMHRGRQRSRKPVEAFGSSSAPGSMPLDKSNNKLGELSRTHSNSVPVGLQLMTPTSSNTATNHNSSTTTTSWSNMGSKRYVSSETITTRHPYPSISAATTTLPTTASMPPIATHETISTFNPNPIDKIEDNSERKDISSNHMVYTTCLKSSSNKVVSLGLGFSPKSVLQVQACNSSCLGNRNGFELEPGRCRRTDGKKWRCSRDVVPDRKYCTQHMHRGAKKRTIASQTISVPAPPTSASHRASPYRINIRKEADLPFPNTDLSISIQASPQLMHDDGKSPTSSSSDTTITDTSITANVYGYVSS</sequence>
<comment type="subcellular location">
    <subcellularLocation>
        <location evidence="1 5">Nucleus</location>
    </subcellularLocation>
</comment>
<dbReference type="GO" id="GO:0099402">
    <property type="term" value="P:plant organ development"/>
    <property type="evidence" value="ECO:0007669"/>
    <property type="project" value="UniProtKB-ARBA"/>
</dbReference>
<feature type="domain" description="WRC" evidence="8">
    <location>
        <begin position="335"/>
        <end position="379"/>
    </location>
</feature>
<dbReference type="GO" id="GO:0005634">
    <property type="term" value="C:nucleus"/>
    <property type="evidence" value="ECO:0007669"/>
    <property type="project" value="UniProtKB-SubCell"/>
</dbReference>
<dbReference type="InterPro" id="IPR031137">
    <property type="entry name" value="GRF"/>
</dbReference>